<feature type="transmembrane region" description="Helical" evidence="2">
    <location>
        <begin position="578"/>
        <end position="601"/>
    </location>
</feature>
<dbReference type="EMBL" id="OL774864">
    <property type="protein sequence ID" value="UZH25299.1"/>
    <property type="molecule type" value="Viral_cRNA"/>
</dbReference>
<evidence type="ECO:0000256" key="1">
    <source>
        <dbReference type="SAM" id="MobiDB-lite"/>
    </source>
</evidence>
<sequence>METGKLLCLLAYFSFCESNMLAVDQEMSTPMLCPNHGGLTVHRLSDPINCKKLAGKSQKEVALTLYKKNLRLWETPAVAVFKERKTCTSTCYFFGAEEKVETPVLKVSILQLEATEIQHGMCTTTHGRKTMKNGEYSDSHDCSCSWTGTWNYDIERCKLQNGSITISHGGLMFSGLGPVTHCNYQSGICELPDKQWLFWKPNPIVRAEYVEAGNYTGTLLENHILIDELQESLVIDSNCKENTLCNTTTGMQVIYKSIQKPHIDNVGIQAVLRRVELVSYLQTLRERLAKMPKGPTRHSARSYLMHLAKTWKIQGFERGNLTDKALQSDPPLDPRISQLINTLREEILEKLQFLIDAISPSINLVDPICHQIARHETQLRLLATAHPTQYVRSVYETPFLAGTTSGNYIGVWPCLPVLDYEFDKPGSICYKNPPIRYRTEKETPWITGYLELETNIIRRNSAELPCNSVPTELTMRGKRLYLYRDGLMKEIDLSQVKTLPSIDKNADDGFLITWNNTWVYNQTDYLMPNPEGDIYQYISEKIDKGNKQYQGDTNQTSEADRNHAFNFPTPGLGFPWNLFGWITTLIHYAGLIALVLVIILWKKNANSGNTNFNVNLGEAKPRLGNPFLKTEKLDSQPKTKKKRVSFAQGTDEESETKIQLIHAEHQAARNAKRKNAARGGSPMEGESHFLKYLRSLSDPLFTHQSSSAASQQKEKTPPKNLRREEETSV</sequence>
<name>A0A9E8DA74_9MONO</name>
<reference evidence="3" key="1">
    <citation type="submission" date="2021-12" db="EMBL/GenBank/DDBJ databases">
        <authorList>
            <person name="Ashraf S."/>
            <person name="Love H."/>
            <person name="Burton C."/>
            <person name="Carmichael S."/>
            <person name="Filipe A.D."/>
            <person name="Roddy S."/>
            <person name="Smollett K."/>
            <person name="Summers S."/>
            <person name="Tong L."/>
            <person name="Richards K.S."/>
            <person name="Thomson E.C."/>
        </authorList>
    </citation>
    <scope>NUCLEOTIDE SEQUENCE</scope>
    <source>
        <strain evidence="3">DAKAnD 4611</strain>
    </source>
</reference>
<evidence type="ECO:0000313" key="3">
    <source>
        <dbReference type="EMBL" id="UZH25299.1"/>
    </source>
</evidence>
<keyword evidence="4" id="KW-1185">Reference proteome</keyword>
<keyword evidence="2" id="KW-1133">Transmembrane helix</keyword>
<keyword evidence="2" id="KW-0472">Membrane</keyword>
<evidence type="ECO:0000256" key="2">
    <source>
        <dbReference type="SAM" id="Phobius"/>
    </source>
</evidence>
<proteinExistence type="predicted"/>
<keyword evidence="2" id="KW-0812">Transmembrane</keyword>
<protein>
    <submittedName>
        <fullName evidence="3">Glycoprotein</fullName>
    </submittedName>
</protein>
<feature type="compositionally biased region" description="Basic and acidic residues" evidence="1">
    <location>
        <begin position="712"/>
        <end position="729"/>
    </location>
</feature>
<organism evidence="3 4">
    <name type="scientific">Toure nyavirus</name>
    <dbReference type="NCBI Taxonomy" id="2994001"/>
    <lineage>
        <taxon>Viruses</taxon>
        <taxon>Riboviria</taxon>
        <taxon>Orthornavirae</taxon>
        <taxon>Negarnaviricota</taxon>
        <taxon>Haploviricotina</taxon>
        <taxon>Monjiviricetes</taxon>
        <taxon>Mononegavirales</taxon>
        <taxon>Nyamiviridae</taxon>
        <taxon>Nyavirus</taxon>
    </lineage>
</organism>
<dbReference type="Proteomes" id="UP001253361">
    <property type="component" value="Segment"/>
</dbReference>
<feature type="region of interest" description="Disordered" evidence="1">
    <location>
        <begin position="701"/>
        <end position="729"/>
    </location>
</feature>
<evidence type="ECO:0000313" key="4">
    <source>
        <dbReference type="Proteomes" id="UP001253361"/>
    </source>
</evidence>
<accession>A0A9E8DA74</accession>
<feature type="region of interest" description="Disordered" evidence="1">
    <location>
        <begin position="628"/>
        <end position="689"/>
    </location>
</feature>
<dbReference type="SUPFAM" id="SSF161008">
    <property type="entry name" value="Viral glycoprotein ectodomain-like"/>
    <property type="match status" value="1"/>
</dbReference>